<sequence length="211" mass="24101">RDDDAVREELGDLLLQIVFHARLAQEREAFDMSDVVKGISDKMVSRHPHVFGSEFETAEEVVGQWEERKKEEGKMRESLLDGVPRTMPSLLRAARLQSRAARAGFDWSRVDGAIDKLDEEIGEFRAALKSGSKDPSEIEDELGDVFFSLVNISRFVGVNPEDALRKTISKFIKRFRHMEMRAADSGRELKDMSLEEMDELWDEAKGAKRKD</sequence>
<protein>
    <recommendedName>
        <fullName evidence="1">NTP pyrophosphohydrolase MazG-like domain-containing protein</fullName>
    </recommendedName>
</protein>
<dbReference type="NCBIfam" id="TIGR00444">
    <property type="entry name" value="mazG"/>
    <property type="match status" value="1"/>
</dbReference>
<dbReference type="InterPro" id="IPR048011">
    <property type="entry name" value="NTP-PPase_MazG-like_C"/>
</dbReference>
<dbReference type="GO" id="GO:0046052">
    <property type="term" value="P:UTP catabolic process"/>
    <property type="evidence" value="ECO:0007669"/>
    <property type="project" value="TreeGrafter"/>
</dbReference>
<feature type="non-terminal residue" evidence="2">
    <location>
        <position position="1"/>
    </location>
</feature>
<dbReference type="InterPro" id="IPR011551">
    <property type="entry name" value="NTP_PyrPHydrolase_MazG"/>
</dbReference>
<dbReference type="InterPro" id="IPR004518">
    <property type="entry name" value="MazG-like_dom"/>
</dbReference>
<dbReference type="NCBIfam" id="NF007113">
    <property type="entry name" value="PRK09562.1"/>
    <property type="match status" value="1"/>
</dbReference>
<reference evidence="2" key="1">
    <citation type="journal article" date="2015" name="Nature">
        <title>Complex archaea that bridge the gap between prokaryotes and eukaryotes.</title>
        <authorList>
            <person name="Spang A."/>
            <person name="Saw J.H."/>
            <person name="Jorgensen S.L."/>
            <person name="Zaremba-Niedzwiedzka K."/>
            <person name="Martijn J."/>
            <person name="Lind A.E."/>
            <person name="van Eijk R."/>
            <person name="Schleper C."/>
            <person name="Guy L."/>
            <person name="Ettema T.J."/>
        </authorList>
    </citation>
    <scope>NUCLEOTIDE SEQUENCE</scope>
</reference>
<dbReference type="CDD" id="cd11528">
    <property type="entry name" value="NTP-PPase_MazG_Nterm"/>
    <property type="match status" value="1"/>
</dbReference>
<dbReference type="InterPro" id="IPR048015">
    <property type="entry name" value="NTP-PPase_MazG-like_N"/>
</dbReference>
<dbReference type="PANTHER" id="PTHR30522">
    <property type="entry name" value="NUCLEOSIDE TRIPHOSPHATE PYROPHOSPHOHYDROLASE"/>
    <property type="match status" value="1"/>
</dbReference>
<dbReference type="GO" id="GO:0006203">
    <property type="term" value="P:dGTP catabolic process"/>
    <property type="evidence" value="ECO:0007669"/>
    <property type="project" value="TreeGrafter"/>
</dbReference>
<dbReference type="SUPFAM" id="SSF101386">
    <property type="entry name" value="all-alpha NTP pyrophosphatases"/>
    <property type="match status" value="2"/>
</dbReference>
<dbReference type="Gene3D" id="1.10.287.1080">
    <property type="entry name" value="MazG-like"/>
    <property type="match status" value="2"/>
</dbReference>
<feature type="domain" description="NTP pyrophosphohydrolase MazG-like" evidence="1">
    <location>
        <begin position="116"/>
        <end position="177"/>
    </location>
</feature>
<dbReference type="GO" id="GO:0046076">
    <property type="term" value="P:dTTP catabolic process"/>
    <property type="evidence" value="ECO:0007669"/>
    <property type="project" value="TreeGrafter"/>
</dbReference>
<dbReference type="AlphaFoldDB" id="A0A0F9MLT6"/>
<dbReference type="GO" id="GO:0046061">
    <property type="term" value="P:dATP catabolic process"/>
    <property type="evidence" value="ECO:0007669"/>
    <property type="project" value="TreeGrafter"/>
</dbReference>
<dbReference type="FunFam" id="1.10.287.1080:FF:000003">
    <property type="entry name" value="Nucleoside triphosphate pyrophosphohydrolase"/>
    <property type="match status" value="1"/>
</dbReference>
<evidence type="ECO:0000259" key="1">
    <source>
        <dbReference type="Pfam" id="PF03819"/>
    </source>
</evidence>
<dbReference type="GO" id="GO:0046047">
    <property type="term" value="P:TTP catabolic process"/>
    <property type="evidence" value="ECO:0007669"/>
    <property type="project" value="TreeGrafter"/>
</dbReference>
<dbReference type="PANTHER" id="PTHR30522:SF0">
    <property type="entry name" value="NUCLEOSIDE TRIPHOSPHATE PYROPHOSPHOHYDROLASE"/>
    <property type="match status" value="1"/>
</dbReference>
<proteinExistence type="predicted"/>
<accession>A0A0F9MLT6</accession>
<dbReference type="EMBL" id="LAZR01008591">
    <property type="protein sequence ID" value="KKM77775.1"/>
    <property type="molecule type" value="Genomic_DNA"/>
</dbReference>
<comment type="caution">
    <text evidence="2">The sequence shown here is derived from an EMBL/GenBank/DDBJ whole genome shotgun (WGS) entry which is preliminary data.</text>
</comment>
<dbReference type="GO" id="GO:0046081">
    <property type="term" value="P:dUTP catabolic process"/>
    <property type="evidence" value="ECO:0007669"/>
    <property type="project" value="TreeGrafter"/>
</dbReference>
<organism evidence="2">
    <name type="scientific">marine sediment metagenome</name>
    <dbReference type="NCBI Taxonomy" id="412755"/>
    <lineage>
        <taxon>unclassified sequences</taxon>
        <taxon>metagenomes</taxon>
        <taxon>ecological metagenomes</taxon>
    </lineage>
</organism>
<evidence type="ECO:0000313" key="2">
    <source>
        <dbReference type="EMBL" id="KKM77775.1"/>
    </source>
</evidence>
<name>A0A0F9MLT6_9ZZZZ</name>
<feature type="domain" description="NTP pyrophosphohydrolase MazG-like" evidence="1">
    <location>
        <begin position="2"/>
        <end position="51"/>
    </location>
</feature>
<gene>
    <name evidence="2" type="ORF">LCGC14_1366590</name>
</gene>
<dbReference type="CDD" id="cd11529">
    <property type="entry name" value="NTP-PPase_MazG_Cterm"/>
    <property type="match status" value="1"/>
</dbReference>
<dbReference type="GO" id="GO:0047429">
    <property type="term" value="F:nucleoside triphosphate diphosphatase activity"/>
    <property type="evidence" value="ECO:0007669"/>
    <property type="project" value="InterPro"/>
</dbReference>
<dbReference type="Pfam" id="PF03819">
    <property type="entry name" value="MazG"/>
    <property type="match status" value="2"/>
</dbReference>